<accession>A0AAV0QYQ5</accession>
<protein>
    <recommendedName>
        <fullName evidence="1">DNA helicase Pif1-like 2B domain-containing protein</fullName>
    </recommendedName>
</protein>
<organism evidence="2 3">
    <name type="scientific">Linum tenue</name>
    <dbReference type="NCBI Taxonomy" id="586396"/>
    <lineage>
        <taxon>Eukaryota</taxon>
        <taxon>Viridiplantae</taxon>
        <taxon>Streptophyta</taxon>
        <taxon>Embryophyta</taxon>
        <taxon>Tracheophyta</taxon>
        <taxon>Spermatophyta</taxon>
        <taxon>Magnoliopsida</taxon>
        <taxon>eudicotyledons</taxon>
        <taxon>Gunneridae</taxon>
        <taxon>Pentapetalae</taxon>
        <taxon>rosids</taxon>
        <taxon>fabids</taxon>
        <taxon>Malpighiales</taxon>
        <taxon>Linaceae</taxon>
        <taxon>Linum</taxon>
    </lineage>
</organism>
<name>A0AAV0QYQ5_9ROSI</name>
<dbReference type="SUPFAM" id="SSF52540">
    <property type="entry name" value="P-loop containing nucleoside triphosphate hydrolases"/>
    <property type="match status" value="1"/>
</dbReference>
<feature type="domain" description="DNA helicase Pif1-like 2B" evidence="1">
    <location>
        <begin position="131"/>
        <end position="177"/>
    </location>
</feature>
<proteinExistence type="predicted"/>
<evidence type="ECO:0000259" key="1">
    <source>
        <dbReference type="Pfam" id="PF21530"/>
    </source>
</evidence>
<keyword evidence="3" id="KW-1185">Reference proteome</keyword>
<dbReference type="CDD" id="cd18809">
    <property type="entry name" value="SF1_C_RecD"/>
    <property type="match status" value="1"/>
</dbReference>
<evidence type="ECO:0000313" key="2">
    <source>
        <dbReference type="EMBL" id="CAI0549489.1"/>
    </source>
</evidence>
<dbReference type="InterPro" id="IPR027417">
    <property type="entry name" value="P-loop_NTPase"/>
</dbReference>
<comment type="caution">
    <text evidence="2">The sequence shown here is derived from an EMBL/GenBank/DDBJ whole genome shotgun (WGS) entry which is preliminary data.</text>
</comment>
<gene>
    <name evidence="2" type="ORF">LITE_LOCUS45163</name>
</gene>
<dbReference type="PANTHER" id="PTHR23274:SF51">
    <property type="entry name" value="OS03G0423850 PROTEIN"/>
    <property type="match status" value="1"/>
</dbReference>
<dbReference type="Gene3D" id="3.40.50.300">
    <property type="entry name" value="P-loop containing nucleotide triphosphate hydrolases"/>
    <property type="match status" value="1"/>
</dbReference>
<dbReference type="GO" id="GO:0005657">
    <property type="term" value="C:replication fork"/>
    <property type="evidence" value="ECO:0007669"/>
    <property type="project" value="TreeGrafter"/>
</dbReference>
<dbReference type="PANTHER" id="PTHR23274">
    <property type="entry name" value="DNA HELICASE-RELATED"/>
    <property type="match status" value="1"/>
</dbReference>
<sequence>MRLRCSMGASASESEEISAFSSWILKIGDGIGSNVFGESTIKIPTDLCIQPRDTPISDVVNSTYPDLSTCYADYKYLVERAILAPHHEAVSTINSHVLLQFPGESRCYLSSDSIEVDPGQPNIMESDYSTEFLNSLRVGNFPDHDLKLKIGCPVILLRNLDESIGLVNGTRLVITKLGTWFIEVEILTGTNIGERVFLPRLKLSERFKSLHYTLMRRQYPIALSFAMTINKSQGQTLNHVGLYLHKQVFCHGQLYVALSRVTRKAGIRIYSCNTDGEHVLTMQNVVYREILE</sequence>
<evidence type="ECO:0000313" key="3">
    <source>
        <dbReference type="Proteomes" id="UP001154282"/>
    </source>
</evidence>
<dbReference type="AlphaFoldDB" id="A0AAV0QYQ5"/>
<reference evidence="2" key="1">
    <citation type="submission" date="2022-08" db="EMBL/GenBank/DDBJ databases">
        <authorList>
            <person name="Gutierrez-Valencia J."/>
        </authorList>
    </citation>
    <scope>NUCLEOTIDE SEQUENCE</scope>
</reference>
<dbReference type="Proteomes" id="UP001154282">
    <property type="component" value="Unassembled WGS sequence"/>
</dbReference>
<dbReference type="EMBL" id="CAMGYJ010000010">
    <property type="protein sequence ID" value="CAI0549489.1"/>
    <property type="molecule type" value="Genomic_DNA"/>
</dbReference>
<dbReference type="GO" id="GO:0006260">
    <property type="term" value="P:DNA replication"/>
    <property type="evidence" value="ECO:0007669"/>
    <property type="project" value="TreeGrafter"/>
</dbReference>
<dbReference type="InterPro" id="IPR049163">
    <property type="entry name" value="Pif1-like_2B_dom"/>
</dbReference>
<dbReference type="Pfam" id="PF21530">
    <property type="entry name" value="Pif1_2B_dom"/>
    <property type="match status" value="1"/>
</dbReference>